<gene>
    <name evidence="1" type="ORF">GCM10009767_02520</name>
</gene>
<organism evidence="1 2">
    <name type="scientific">Kocuria aegyptia</name>
    <dbReference type="NCBI Taxonomy" id="330943"/>
    <lineage>
        <taxon>Bacteria</taxon>
        <taxon>Bacillati</taxon>
        <taxon>Actinomycetota</taxon>
        <taxon>Actinomycetes</taxon>
        <taxon>Micrococcales</taxon>
        <taxon>Micrococcaceae</taxon>
        <taxon>Kocuria</taxon>
    </lineage>
</organism>
<name>A0ABP4W4Y3_9MICC</name>
<dbReference type="Proteomes" id="UP001501204">
    <property type="component" value="Unassembled WGS sequence"/>
</dbReference>
<keyword evidence="2" id="KW-1185">Reference proteome</keyword>
<reference evidence="2" key="1">
    <citation type="journal article" date="2019" name="Int. J. Syst. Evol. Microbiol.">
        <title>The Global Catalogue of Microorganisms (GCM) 10K type strain sequencing project: providing services to taxonomists for standard genome sequencing and annotation.</title>
        <authorList>
            <consortium name="The Broad Institute Genomics Platform"/>
            <consortium name="The Broad Institute Genome Sequencing Center for Infectious Disease"/>
            <person name="Wu L."/>
            <person name="Ma J."/>
        </authorList>
    </citation>
    <scope>NUCLEOTIDE SEQUENCE [LARGE SCALE GENOMIC DNA]</scope>
    <source>
        <strain evidence="2">JCM 14735</strain>
    </source>
</reference>
<evidence type="ECO:0000313" key="1">
    <source>
        <dbReference type="EMBL" id="GAA1747286.1"/>
    </source>
</evidence>
<accession>A0ABP4W4Y3</accession>
<comment type="caution">
    <text evidence="1">The sequence shown here is derived from an EMBL/GenBank/DDBJ whole genome shotgun (WGS) entry which is preliminary data.</text>
</comment>
<dbReference type="RefSeq" id="WP_344119109.1">
    <property type="nucleotide sequence ID" value="NZ_BAAAOA010000005.1"/>
</dbReference>
<sequence>MPEPLTRPPAPSIPVGSGYTYRERVAGKTWTLVARRSGARVGLVHSPGGASQELRDYLPITELETE</sequence>
<dbReference type="EMBL" id="BAAAOA010000005">
    <property type="protein sequence ID" value="GAA1747286.1"/>
    <property type="molecule type" value="Genomic_DNA"/>
</dbReference>
<proteinExistence type="predicted"/>
<evidence type="ECO:0000313" key="2">
    <source>
        <dbReference type="Proteomes" id="UP001501204"/>
    </source>
</evidence>
<protein>
    <submittedName>
        <fullName evidence="1">Uncharacterized protein</fullName>
    </submittedName>
</protein>